<evidence type="ECO:0000313" key="3">
    <source>
        <dbReference type="EMBL" id="QBI56247.1"/>
    </source>
</evidence>
<dbReference type="SUPFAM" id="SSF63817">
    <property type="entry name" value="Sortase"/>
    <property type="match status" value="1"/>
</dbReference>
<proteinExistence type="predicted"/>
<keyword evidence="4" id="KW-1185">Reference proteome</keyword>
<evidence type="ECO:0000256" key="1">
    <source>
        <dbReference type="ARBA" id="ARBA00022801"/>
    </source>
</evidence>
<dbReference type="KEGG" id="strr:EKD16_22470"/>
<feature type="region of interest" description="Disordered" evidence="2">
    <location>
        <begin position="41"/>
        <end position="81"/>
    </location>
</feature>
<dbReference type="PROSITE" id="PS51318">
    <property type="entry name" value="TAT"/>
    <property type="match status" value="1"/>
</dbReference>
<dbReference type="NCBIfam" id="NF033748">
    <property type="entry name" value="class_F_sortase"/>
    <property type="match status" value="1"/>
</dbReference>
<dbReference type="InterPro" id="IPR042001">
    <property type="entry name" value="Sortase_F"/>
</dbReference>
<dbReference type="AlphaFoldDB" id="A0A4P6QAG6"/>
<dbReference type="OrthoDB" id="525039at2"/>
<gene>
    <name evidence="3" type="ORF">EKD16_22470</name>
</gene>
<organism evidence="3 4">
    <name type="scientific">Streptomonospora litoralis</name>
    <dbReference type="NCBI Taxonomy" id="2498135"/>
    <lineage>
        <taxon>Bacteria</taxon>
        <taxon>Bacillati</taxon>
        <taxon>Actinomycetota</taxon>
        <taxon>Actinomycetes</taxon>
        <taxon>Streptosporangiales</taxon>
        <taxon>Nocardiopsidaceae</taxon>
        <taxon>Streptomonospora</taxon>
    </lineage>
</organism>
<dbReference type="GO" id="GO:0016787">
    <property type="term" value="F:hydrolase activity"/>
    <property type="evidence" value="ECO:0007669"/>
    <property type="project" value="UniProtKB-KW"/>
</dbReference>
<dbReference type="EMBL" id="CP036455">
    <property type="protein sequence ID" value="QBI56247.1"/>
    <property type="molecule type" value="Genomic_DNA"/>
</dbReference>
<dbReference type="InterPro" id="IPR006311">
    <property type="entry name" value="TAT_signal"/>
</dbReference>
<sequence precursor="true">MSEDAHQPRPRPSGRRGFTAAAAAGALVVLGVLAAGCGQTSAAGGAPSASASAASPGAQSGAAGQGSTQTLPRSAPSGLKIPAIGVDTEKTVALGTQDNGEIQVPEGNQTVGWYDGGPTPGEFGPALMGAHVDSESGPALFYKLADLSSGDEVRVPREDGKTAVFSVYSVEQYPKTEFPTRKVYAPTENRAELRLVTCGGTFNEDSGHYRDNIVAYARMTGVQ</sequence>
<dbReference type="Gene3D" id="2.40.260.10">
    <property type="entry name" value="Sortase"/>
    <property type="match status" value="1"/>
</dbReference>
<accession>A0A4P6QAG6</accession>
<dbReference type="CDD" id="cd05829">
    <property type="entry name" value="Sortase_F"/>
    <property type="match status" value="1"/>
</dbReference>
<evidence type="ECO:0000313" key="4">
    <source>
        <dbReference type="Proteomes" id="UP000292235"/>
    </source>
</evidence>
<name>A0A4P6QAG6_9ACTN</name>
<keyword evidence="1" id="KW-0378">Hydrolase</keyword>
<evidence type="ECO:0000256" key="2">
    <source>
        <dbReference type="SAM" id="MobiDB-lite"/>
    </source>
</evidence>
<reference evidence="3 4" key="1">
    <citation type="submission" date="2019-02" db="EMBL/GenBank/DDBJ databases">
        <authorList>
            <person name="Khodamoradi S."/>
            <person name="Hahnke R.L."/>
            <person name="Kaempfer P."/>
            <person name="Schumann P."/>
            <person name="Rohde M."/>
            <person name="Steinert M."/>
            <person name="Luzhetskyy A."/>
            <person name="Wink J."/>
            <person name="Ruckert C."/>
        </authorList>
    </citation>
    <scope>NUCLEOTIDE SEQUENCE [LARGE SCALE GENOMIC DNA]</scope>
    <source>
        <strain evidence="3 4">M2</strain>
    </source>
</reference>
<feature type="compositionally biased region" description="Low complexity" evidence="2">
    <location>
        <begin position="41"/>
        <end position="69"/>
    </location>
</feature>
<dbReference type="Pfam" id="PF04203">
    <property type="entry name" value="Sortase"/>
    <property type="match status" value="1"/>
</dbReference>
<dbReference type="InterPro" id="IPR023365">
    <property type="entry name" value="Sortase_dom-sf"/>
</dbReference>
<dbReference type="RefSeq" id="WP_131100999.1">
    <property type="nucleotide sequence ID" value="NZ_CP036455.1"/>
</dbReference>
<dbReference type="InterPro" id="IPR005754">
    <property type="entry name" value="Sortase"/>
</dbReference>
<protein>
    <submittedName>
        <fullName evidence="3">Sortase family protein</fullName>
    </submittedName>
</protein>
<dbReference type="Proteomes" id="UP000292235">
    <property type="component" value="Chromosome"/>
</dbReference>